<feature type="region of interest" description="Disordered" evidence="1">
    <location>
        <begin position="398"/>
        <end position="440"/>
    </location>
</feature>
<dbReference type="Proteomes" id="UP000292447">
    <property type="component" value="Chromosome II"/>
</dbReference>
<name>A0A4P6XLE7_9ASCO</name>
<protein>
    <submittedName>
        <fullName evidence="2">Uncharacterized protein</fullName>
    </submittedName>
</protein>
<feature type="region of interest" description="Disordered" evidence="1">
    <location>
        <begin position="112"/>
        <end position="161"/>
    </location>
</feature>
<dbReference type="AlphaFoldDB" id="A0A4P6XLE7"/>
<feature type="compositionally biased region" description="Polar residues" evidence="1">
    <location>
        <begin position="300"/>
        <end position="358"/>
    </location>
</feature>
<keyword evidence="3" id="KW-1185">Reference proteome</keyword>
<accession>A0A4P6XLE7</accession>
<dbReference type="EMBL" id="CP034457">
    <property type="protein sequence ID" value="QBM87006.1"/>
    <property type="molecule type" value="Genomic_DNA"/>
</dbReference>
<sequence length="497" mass="54569">MDESYVSVLNTPIKKIRNLTLHSPGLVSPVRYPSMSDFPMGHDSINESMLEKGYSQTLSSAVLDELDNRAKEISSNVSITNSAARPLLTNTKRYSGIHRPLFSKMESISSHYAASRQTEQTDQDISSSATKKRRTLNGPEEIFFATQDDPSPTRRKIHISPGKNGERLAIPLRQTAKHLSNDLFAGRLQPLQLNVPLKAVSPVKEAPASPEMSNALLCSSPLKTPGISPSKGSMNLHGLLLDDSKFAKPEGPVRIRQSSLQMAGVKPSMGGIPSLLRKTSNNDLNNNRAHPHLQKKPSFESVNGKQASNILRSKTSTSSLYKQPSMNNLQKKPSIPQLQRKSSIPVLQNKPSVRSFQNYPKHADSSFSPPRATEASVNFTTSFKLPLNHDVCMGNMRQDGEKTTGSLIPRISSTQSSGRILATPKTSSPQSLKYKSQPQKANVTVPKPFSLYSKPTISSSQKTFGSLNSLQSAMSTNSLLASQRSLNRFQKFKSRFS</sequence>
<dbReference type="STRING" id="2163413.A0A4P6XLE7"/>
<reference evidence="3" key="1">
    <citation type="submission" date="2019-03" db="EMBL/GenBank/DDBJ databases">
        <title>Snf2 controls pulcherriminic acid biosynthesis and connects pigmentation and antifungal activity of the yeast Metschnikowia pulcherrima.</title>
        <authorList>
            <person name="Gore-Lloyd D."/>
            <person name="Sumann I."/>
            <person name="Brachmann A.O."/>
            <person name="Schneeberger K."/>
            <person name="Ortiz-Merino R.A."/>
            <person name="Moreno-Beltran M."/>
            <person name="Schlaefli M."/>
            <person name="Kirner P."/>
            <person name="Santos Kron A."/>
            <person name="Wolfe K.H."/>
            <person name="Piel J."/>
            <person name="Ahrens C.H."/>
            <person name="Henk D."/>
            <person name="Freimoser F.M."/>
        </authorList>
    </citation>
    <scope>NUCLEOTIDE SEQUENCE [LARGE SCALE GENOMIC DNA]</scope>
    <source>
        <strain evidence="3">APC 1.2</strain>
    </source>
</reference>
<gene>
    <name evidence="2" type="ORF">METSCH_B02000</name>
</gene>
<feature type="compositionally biased region" description="Polar residues" evidence="1">
    <location>
        <begin position="403"/>
        <end position="440"/>
    </location>
</feature>
<evidence type="ECO:0000256" key="1">
    <source>
        <dbReference type="SAM" id="MobiDB-lite"/>
    </source>
</evidence>
<feature type="compositionally biased region" description="Polar residues" evidence="1">
    <location>
        <begin position="112"/>
        <end position="129"/>
    </location>
</feature>
<proteinExistence type="predicted"/>
<organism evidence="2 3">
    <name type="scientific">Metschnikowia aff. pulcherrima</name>
    <dbReference type="NCBI Taxonomy" id="2163413"/>
    <lineage>
        <taxon>Eukaryota</taxon>
        <taxon>Fungi</taxon>
        <taxon>Dikarya</taxon>
        <taxon>Ascomycota</taxon>
        <taxon>Saccharomycotina</taxon>
        <taxon>Pichiomycetes</taxon>
        <taxon>Metschnikowiaceae</taxon>
        <taxon>Metschnikowia</taxon>
    </lineage>
</organism>
<evidence type="ECO:0000313" key="2">
    <source>
        <dbReference type="EMBL" id="QBM87006.1"/>
    </source>
</evidence>
<evidence type="ECO:0000313" key="3">
    <source>
        <dbReference type="Proteomes" id="UP000292447"/>
    </source>
</evidence>
<feature type="region of interest" description="Disordered" evidence="1">
    <location>
        <begin position="287"/>
        <end position="373"/>
    </location>
</feature>